<evidence type="ECO:0000256" key="3">
    <source>
        <dbReference type="PROSITE-ProRule" id="PRU00221"/>
    </source>
</evidence>
<dbReference type="PRINTS" id="PR00320">
    <property type="entry name" value="GPROTEINBRPT"/>
</dbReference>
<feature type="repeat" description="WD" evidence="3">
    <location>
        <begin position="225"/>
        <end position="266"/>
    </location>
</feature>
<dbReference type="SMART" id="SM00320">
    <property type="entry name" value="WD40"/>
    <property type="match status" value="7"/>
</dbReference>
<feature type="repeat" description="WD" evidence="3">
    <location>
        <begin position="396"/>
        <end position="427"/>
    </location>
</feature>
<dbReference type="InterPro" id="IPR015943">
    <property type="entry name" value="WD40/YVTN_repeat-like_dom_sf"/>
</dbReference>
<keyword evidence="7" id="KW-1185">Reference proteome</keyword>
<dbReference type="InterPro" id="IPR020472">
    <property type="entry name" value="WD40_PAC1"/>
</dbReference>
<evidence type="ECO:0000256" key="2">
    <source>
        <dbReference type="ARBA" id="ARBA00022737"/>
    </source>
</evidence>
<name>A0A0D0ARJ2_9AGAM</name>
<dbReference type="Pfam" id="PF00400">
    <property type="entry name" value="WD40"/>
    <property type="match status" value="6"/>
</dbReference>
<dbReference type="OrthoDB" id="2670895at2759"/>
<feature type="region of interest" description="Disordered" evidence="4">
    <location>
        <begin position="435"/>
        <end position="463"/>
    </location>
</feature>
<evidence type="ECO:0000313" key="7">
    <source>
        <dbReference type="Proteomes" id="UP000054485"/>
    </source>
</evidence>
<keyword evidence="1 3" id="KW-0853">WD repeat</keyword>
<feature type="domain" description="WW" evidence="5">
    <location>
        <begin position="94"/>
        <end position="127"/>
    </location>
</feature>
<evidence type="ECO:0000313" key="6">
    <source>
        <dbReference type="EMBL" id="KIK40684.1"/>
    </source>
</evidence>
<feature type="repeat" description="WD" evidence="3">
    <location>
        <begin position="268"/>
        <end position="301"/>
    </location>
</feature>
<dbReference type="SUPFAM" id="SSF51045">
    <property type="entry name" value="WW domain"/>
    <property type="match status" value="1"/>
</dbReference>
<dbReference type="InterPro" id="IPR036020">
    <property type="entry name" value="WW_dom_sf"/>
</dbReference>
<dbReference type="CDD" id="cd00200">
    <property type="entry name" value="WD40"/>
    <property type="match status" value="1"/>
</dbReference>
<dbReference type="PROSITE" id="PS50294">
    <property type="entry name" value="WD_REPEATS_REGION"/>
    <property type="match status" value="6"/>
</dbReference>
<sequence>MAESSTSAKATDKEQGATLNSPMVGAIRQTKEKDPPRYGAQYRQGALWKGGNGALPPQWFQSKTSDDEIQYQDNTLVMVSWNRPLPGVRLDNAGQLVPGCEWHISPLGRSYFVDHNTRTTSWKKSAPERPPASLTPECIIVGHSKFIWNLVCFGTGCNIMSASRYDSIRQWTRDGEPVGKPWVSDGGAVCSIAISPDESMVVSGSSDSRLRLWNMKMGSMVGDPWEGHDSAALSLNWSPNAQEIASGSEDGTIRRWNPGTGRQIALPIETGHGVVHAVRYSPQGDKFISSGADKVIRVWSMGGELLMEIEGHDARVVSLCWSKDGAHIFSASFDNTIRKWRLIDGKELVVFRGHTGAVVSLCLSPDEGHLVSTSLDCSVRIWDLRTNHAVGNPLLHDDEVWVVDISPDGKSIVSGALDAKIYVWSMEAALNNAGNDHCADESNTKPGAKLRGHPVRPRDAVCQ</sequence>
<reference evidence="6 7" key="1">
    <citation type="submission" date="2014-04" db="EMBL/GenBank/DDBJ databases">
        <authorList>
            <consortium name="DOE Joint Genome Institute"/>
            <person name="Kuo A."/>
            <person name="Ruytinx J."/>
            <person name="Rineau F."/>
            <person name="Colpaert J."/>
            <person name="Kohler A."/>
            <person name="Nagy L.G."/>
            <person name="Floudas D."/>
            <person name="Copeland A."/>
            <person name="Barry K.W."/>
            <person name="Cichocki N."/>
            <person name="Veneault-Fourrey C."/>
            <person name="LaButti K."/>
            <person name="Lindquist E.A."/>
            <person name="Lipzen A."/>
            <person name="Lundell T."/>
            <person name="Morin E."/>
            <person name="Murat C."/>
            <person name="Sun H."/>
            <person name="Tunlid A."/>
            <person name="Henrissat B."/>
            <person name="Grigoriev I.V."/>
            <person name="Hibbett D.S."/>
            <person name="Martin F."/>
            <person name="Nordberg H.P."/>
            <person name="Cantor M.N."/>
            <person name="Hua S.X."/>
        </authorList>
    </citation>
    <scope>NUCLEOTIDE SEQUENCE [LARGE SCALE GENOMIC DNA]</scope>
    <source>
        <strain evidence="6 7">UH-Slu-Lm8-n1</strain>
    </source>
</reference>
<dbReference type="CDD" id="cd00201">
    <property type="entry name" value="WW"/>
    <property type="match status" value="1"/>
</dbReference>
<feature type="region of interest" description="Disordered" evidence="4">
    <location>
        <begin position="1"/>
        <end position="38"/>
    </location>
</feature>
<feature type="repeat" description="WD" evidence="3">
    <location>
        <begin position="309"/>
        <end position="350"/>
    </location>
</feature>
<dbReference type="InterPro" id="IPR036322">
    <property type="entry name" value="WD40_repeat_dom_sf"/>
</dbReference>
<reference evidence="7" key="2">
    <citation type="submission" date="2015-01" db="EMBL/GenBank/DDBJ databases">
        <title>Evolutionary Origins and Diversification of the Mycorrhizal Mutualists.</title>
        <authorList>
            <consortium name="DOE Joint Genome Institute"/>
            <consortium name="Mycorrhizal Genomics Consortium"/>
            <person name="Kohler A."/>
            <person name="Kuo A."/>
            <person name="Nagy L.G."/>
            <person name="Floudas D."/>
            <person name="Copeland A."/>
            <person name="Barry K.W."/>
            <person name="Cichocki N."/>
            <person name="Veneault-Fourrey C."/>
            <person name="LaButti K."/>
            <person name="Lindquist E.A."/>
            <person name="Lipzen A."/>
            <person name="Lundell T."/>
            <person name="Morin E."/>
            <person name="Murat C."/>
            <person name="Riley R."/>
            <person name="Ohm R."/>
            <person name="Sun H."/>
            <person name="Tunlid A."/>
            <person name="Henrissat B."/>
            <person name="Grigoriev I.V."/>
            <person name="Hibbett D.S."/>
            <person name="Martin F."/>
        </authorList>
    </citation>
    <scope>NUCLEOTIDE SEQUENCE [LARGE SCALE GENOMIC DNA]</scope>
    <source>
        <strain evidence="7">UH-Slu-Lm8-n1</strain>
    </source>
</reference>
<dbReference type="InParanoid" id="A0A0D0ARJ2"/>
<proteinExistence type="predicted"/>
<keyword evidence="2" id="KW-0677">Repeat</keyword>
<accession>A0A0D0ARJ2</accession>
<dbReference type="Gene3D" id="2.130.10.10">
    <property type="entry name" value="YVTN repeat-like/Quinoprotein amine dehydrogenase"/>
    <property type="match status" value="2"/>
</dbReference>
<protein>
    <recommendedName>
        <fullName evidence="5">WW domain-containing protein</fullName>
    </recommendedName>
</protein>
<dbReference type="PROSITE" id="PS00678">
    <property type="entry name" value="WD_REPEATS_1"/>
    <property type="match status" value="2"/>
</dbReference>
<evidence type="ECO:0000256" key="1">
    <source>
        <dbReference type="ARBA" id="ARBA00022574"/>
    </source>
</evidence>
<dbReference type="InterPro" id="IPR001202">
    <property type="entry name" value="WW_dom"/>
</dbReference>
<dbReference type="STRING" id="930992.A0A0D0ARJ2"/>
<evidence type="ECO:0000259" key="5">
    <source>
        <dbReference type="PROSITE" id="PS50020"/>
    </source>
</evidence>
<dbReference type="EMBL" id="KN835294">
    <property type="protein sequence ID" value="KIK40684.1"/>
    <property type="molecule type" value="Genomic_DNA"/>
</dbReference>
<dbReference type="HOGENOM" id="CLU_000288_57_33_1"/>
<dbReference type="AlphaFoldDB" id="A0A0D0ARJ2"/>
<dbReference type="PANTHER" id="PTHR19848:SF8">
    <property type="entry name" value="F-BOX AND WD REPEAT DOMAIN CONTAINING 7"/>
    <property type="match status" value="1"/>
</dbReference>
<dbReference type="SUPFAM" id="SSF50978">
    <property type="entry name" value="WD40 repeat-like"/>
    <property type="match status" value="1"/>
</dbReference>
<dbReference type="PROSITE" id="PS50082">
    <property type="entry name" value="WD_REPEATS_2"/>
    <property type="match status" value="6"/>
</dbReference>
<gene>
    <name evidence="6" type="ORF">CY34DRAFT_806983</name>
</gene>
<feature type="repeat" description="WD" evidence="3">
    <location>
        <begin position="182"/>
        <end position="223"/>
    </location>
</feature>
<dbReference type="InterPro" id="IPR019775">
    <property type="entry name" value="WD40_repeat_CS"/>
</dbReference>
<dbReference type="InterPro" id="IPR001680">
    <property type="entry name" value="WD40_rpt"/>
</dbReference>
<dbReference type="Gene3D" id="2.20.70.10">
    <property type="match status" value="1"/>
</dbReference>
<organism evidence="6 7">
    <name type="scientific">Suillus luteus UH-Slu-Lm8-n1</name>
    <dbReference type="NCBI Taxonomy" id="930992"/>
    <lineage>
        <taxon>Eukaryota</taxon>
        <taxon>Fungi</taxon>
        <taxon>Dikarya</taxon>
        <taxon>Basidiomycota</taxon>
        <taxon>Agaricomycotina</taxon>
        <taxon>Agaricomycetes</taxon>
        <taxon>Agaricomycetidae</taxon>
        <taxon>Boletales</taxon>
        <taxon>Suillineae</taxon>
        <taxon>Suillaceae</taxon>
        <taxon>Suillus</taxon>
    </lineage>
</organism>
<dbReference type="PROSITE" id="PS50020">
    <property type="entry name" value="WW_DOMAIN_2"/>
    <property type="match status" value="1"/>
</dbReference>
<feature type="repeat" description="WD" evidence="3">
    <location>
        <begin position="351"/>
        <end position="392"/>
    </location>
</feature>
<evidence type="ECO:0000256" key="4">
    <source>
        <dbReference type="SAM" id="MobiDB-lite"/>
    </source>
</evidence>
<dbReference type="PANTHER" id="PTHR19848">
    <property type="entry name" value="WD40 REPEAT PROTEIN"/>
    <property type="match status" value="1"/>
</dbReference>
<dbReference type="Proteomes" id="UP000054485">
    <property type="component" value="Unassembled WGS sequence"/>
</dbReference>